<dbReference type="KEGG" id="dko:I596_1875"/>
<dbReference type="STRING" id="1300342.I596_1875"/>
<proteinExistence type="predicted"/>
<organism evidence="2 3">
    <name type="scientific">Dokdonella koreensis DS-123</name>
    <dbReference type="NCBI Taxonomy" id="1300342"/>
    <lineage>
        <taxon>Bacteria</taxon>
        <taxon>Pseudomonadati</taxon>
        <taxon>Pseudomonadota</taxon>
        <taxon>Gammaproteobacteria</taxon>
        <taxon>Lysobacterales</taxon>
        <taxon>Rhodanobacteraceae</taxon>
        <taxon>Dokdonella</taxon>
    </lineage>
</organism>
<accession>A0A160DU02</accession>
<name>A0A160DU02_9GAMM</name>
<feature type="region of interest" description="Disordered" evidence="1">
    <location>
        <begin position="1"/>
        <end position="33"/>
    </location>
</feature>
<evidence type="ECO:0000256" key="1">
    <source>
        <dbReference type="SAM" id="MobiDB-lite"/>
    </source>
</evidence>
<dbReference type="Proteomes" id="UP000076830">
    <property type="component" value="Chromosome"/>
</dbReference>
<dbReference type="AlphaFoldDB" id="A0A160DU02"/>
<gene>
    <name evidence="2" type="ORF">I596_1875</name>
</gene>
<evidence type="ECO:0000313" key="2">
    <source>
        <dbReference type="EMBL" id="ANB17898.1"/>
    </source>
</evidence>
<evidence type="ECO:0000313" key="3">
    <source>
        <dbReference type="Proteomes" id="UP000076830"/>
    </source>
</evidence>
<protein>
    <submittedName>
        <fullName evidence="2">Uncharacterized protein</fullName>
    </submittedName>
</protein>
<dbReference type="EMBL" id="CP015249">
    <property type="protein sequence ID" value="ANB17898.1"/>
    <property type="molecule type" value="Genomic_DNA"/>
</dbReference>
<sequence length="74" mass="8152">MPCCHRHSVAGPMHPPSRCAARRQRPDTAARPCGRSRIVAPVGFPLPLLPQTPKIAHPGRPARARLPFAFRRLS</sequence>
<keyword evidence="3" id="KW-1185">Reference proteome</keyword>
<reference evidence="2 3" key="1">
    <citation type="submission" date="2016-04" db="EMBL/GenBank/DDBJ databases">
        <title>Complete genome sequence of Dokdonella koreensis DS-123T.</title>
        <authorList>
            <person name="Kim J.F."/>
            <person name="Lee H."/>
            <person name="Kwak M.-J."/>
        </authorList>
    </citation>
    <scope>NUCLEOTIDE SEQUENCE [LARGE SCALE GENOMIC DNA]</scope>
    <source>
        <strain evidence="2 3">DS-123</strain>
    </source>
</reference>